<evidence type="ECO:0000256" key="2">
    <source>
        <dbReference type="ARBA" id="ARBA00022763"/>
    </source>
</evidence>
<dbReference type="RefSeq" id="WP_184134708.1">
    <property type="nucleotide sequence ID" value="NZ_JACHKT010000018.1"/>
</dbReference>
<dbReference type="InterPro" id="IPR036995">
    <property type="entry name" value="MPG_sf"/>
</dbReference>
<comment type="caution">
    <text evidence="6">The sequence shown here is derived from an EMBL/GenBank/DDBJ whole genome shotgun (WGS) entry which is preliminary data.</text>
</comment>
<evidence type="ECO:0000256" key="3">
    <source>
        <dbReference type="ARBA" id="ARBA00022801"/>
    </source>
</evidence>
<accession>A0A841EKA8</accession>
<dbReference type="PANTHER" id="PTHR10429:SF0">
    <property type="entry name" value="DNA-3-METHYLADENINE GLYCOSYLASE"/>
    <property type="match status" value="1"/>
</dbReference>
<dbReference type="NCBIfam" id="NF002003">
    <property type="entry name" value="PRK00802.1-3"/>
    <property type="match status" value="1"/>
</dbReference>
<keyword evidence="7" id="KW-1185">Reference proteome</keyword>
<dbReference type="GO" id="GO:0006284">
    <property type="term" value="P:base-excision repair"/>
    <property type="evidence" value="ECO:0007669"/>
    <property type="project" value="InterPro"/>
</dbReference>
<dbReference type="SUPFAM" id="SSF50486">
    <property type="entry name" value="FMT C-terminal domain-like"/>
    <property type="match status" value="1"/>
</dbReference>
<keyword evidence="3 5" id="KW-0378">Hydrolase</keyword>
<dbReference type="Gene3D" id="3.10.300.10">
    <property type="entry name" value="Methylpurine-DNA glycosylase (MPG)"/>
    <property type="match status" value="1"/>
</dbReference>
<dbReference type="FunFam" id="3.10.300.10:FF:000001">
    <property type="entry name" value="Putative 3-methyladenine DNA glycosylase"/>
    <property type="match status" value="1"/>
</dbReference>
<evidence type="ECO:0000313" key="7">
    <source>
        <dbReference type="Proteomes" id="UP000524404"/>
    </source>
</evidence>
<dbReference type="EMBL" id="JACHKT010000018">
    <property type="protein sequence ID" value="MBB6003982.1"/>
    <property type="molecule type" value="Genomic_DNA"/>
</dbReference>
<evidence type="ECO:0000256" key="4">
    <source>
        <dbReference type="ARBA" id="ARBA00023204"/>
    </source>
</evidence>
<gene>
    <name evidence="6" type="ORF">HNP25_002643</name>
</gene>
<comment type="similarity">
    <text evidence="1 5">Belongs to the DNA glycosylase MPG family.</text>
</comment>
<keyword evidence="2 5" id="KW-0227">DNA damage</keyword>
<dbReference type="Proteomes" id="UP000524404">
    <property type="component" value="Unassembled WGS sequence"/>
</dbReference>
<name>A0A841EKA8_9BACT</name>
<protein>
    <recommendedName>
        <fullName evidence="5">Putative 3-methyladenine DNA glycosylase</fullName>
        <ecNumber evidence="5">3.2.2.-</ecNumber>
    </recommendedName>
</protein>
<dbReference type="EC" id="3.2.2.-" evidence="5"/>
<dbReference type="CDD" id="cd00540">
    <property type="entry name" value="AAG"/>
    <property type="match status" value="1"/>
</dbReference>
<keyword evidence="6" id="KW-0326">Glycosidase</keyword>
<evidence type="ECO:0000256" key="5">
    <source>
        <dbReference type="HAMAP-Rule" id="MF_00527"/>
    </source>
</evidence>
<organism evidence="6 7">
    <name type="scientific">Arcicella rosea</name>
    <dbReference type="NCBI Taxonomy" id="502909"/>
    <lineage>
        <taxon>Bacteria</taxon>
        <taxon>Pseudomonadati</taxon>
        <taxon>Bacteroidota</taxon>
        <taxon>Cytophagia</taxon>
        <taxon>Cytophagales</taxon>
        <taxon>Flectobacillaceae</taxon>
        <taxon>Arcicella</taxon>
    </lineage>
</organism>
<evidence type="ECO:0000313" key="6">
    <source>
        <dbReference type="EMBL" id="MBB6003982.1"/>
    </source>
</evidence>
<dbReference type="InterPro" id="IPR011034">
    <property type="entry name" value="Formyl_transferase-like_C_sf"/>
</dbReference>
<dbReference type="Pfam" id="PF02245">
    <property type="entry name" value="Pur_DNA_glyco"/>
    <property type="match status" value="1"/>
</dbReference>
<dbReference type="InterPro" id="IPR003180">
    <property type="entry name" value="MPG"/>
</dbReference>
<dbReference type="NCBIfam" id="TIGR00567">
    <property type="entry name" value="3mg"/>
    <property type="match status" value="1"/>
</dbReference>
<reference evidence="6 7" key="1">
    <citation type="submission" date="2020-08" db="EMBL/GenBank/DDBJ databases">
        <title>Functional genomics of gut bacteria from endangered species of beetles.</title>
        <authorList>
            <person name="Carlos-Shanley C."/>
        </authorList>
    </citation>
    <scope>NUCLEOTIDE SEQUENCE [LARGE SCALE GENOMIC DNA]</scope>
    <source>
        <strain evidence="6 7">S00070</strain>
    </source>
</reference>
<dbReference type="HAMAP" id="MF_00527">
    <property type="entry name" value="3MGH"/>
    <property type="match status" value="1"/>
</dbReference>
<keyword evidence="4 5" id="KW-0234">DNA repair</keyword>
<dbReference type="GO" id="GO:0003905">
    <property type="term" value="F:alkylbase DNA N-glycosylase activity"/>
    <property type="evidence" value="ECO:0007669"/>
    <property type="project" value="InterPro"/>
</dbReference>
<dbReference type="GO" id="GO:0003677">
    <property type="term" value="F:DNA binding"/>
    <property type="evidence" value="ECO:0007669"/>
    <property type="project" value="InterPro"/>
</dbReference>
<dbReference type="PANTHER" id="PTHR10429">
    <property type="entry name" value="DNA-3-METHYLADENINE GLYCOSYLASE"/>
    <property type="match status" value="1"/>
</dbReference>
<sequence length="187" mass="20830">MDLLASDTLTIAKNLLGYRLVHESDEGITAGIIVETEAYLQDDPACHAYRKKSIRNAPMFGVAGTVYVYQIYGMHFCVNIATNQKDVGEAVLIRALEPIEGIDLMEKRRKSNVLKNLCSGPGKLVQAMGIHKGMNNWHILEDDLKILPPLSDYVQNPIVTTTRIGITQGATLPYRFYFEGNAFISKK</sequence>
<proteinExistence type="inferred from homology"/>
<dbReference type="AlphaFoldDB" id="A0A841EKA8"/>
<evidence type="ECO:0000256" key="1">
    <source>
        <dbReference type="ARBA" id="ARBA00009232"/>
    </source>
</evidence>